<protein>
    <submittedName>
        <fullName evidence="8">Integrase</fullName>
    </submittedName>
</protein>
<dbReference type="PANTHER" id="PTHR30629:SF2">
    <property type="entry name" value="PROPHAGE INTEGRASE INTS-RELATED"/>
    <property type="match status" value="1"/>
</dbReference>
<dbReference type="STRING" id="1085623.GNIT_0961"/>
<dbReference type="AlphaFoldDB" id="G4QG08"/>
<dbReference type="InterPro" id="IPR002104">
    <property type="entry name" value="Integrase_catalytic"/>
</dbReference>
<dbReference type="PROSITE" id="PS51900">
    <property type="entry name" value="CB"/>
    <property type="match status" value="1"/>
</dbReference>
<evidence type="ECO:0000259" key="6">
    <source>
        <dbReference type="PROSITE" id="PS51898"/>
    </source>
</evidence>
<organism evidence="8 9">
    <name type="scientific">Glaciecola nitratireducens (strain JCM 12485 / KCTC 12276 / FR1064)</name>
    <dbReference type="NCBI Taxonomy" id="1085623"/>
    <lineage>
        <taxon>Bacteria</taxon>
        <taxon>Pseudomonadati</taxon>
        <taxon>Pseudomonadota</taxon>
        <taxon>Gammaproteobacteria</taxon>
        <taxon>Alteromonadales</taxon>
        <taxon>Alteromonadaceae</taxon>
        <taxon>Brumicola</taxon>
    </lineage>
</organism>
<feature type="domain" description="Tyr recombinase" evidence="6">
    <location>
        <begin position="234"/>
        <end position="408"/>
    </location>
</feature>
<dbReference type="EMBL" id="CP003060">
    <property type="protein sequence ID" value="AEP29099.1"/>
    <property type="molecule type" value="Genomic_DNA"/>
</dbReference>
<sequence length="411" mass="46650">MSKREKISNTSIKNLIPSDKRLNDSEIAGFHALISPKGKISYYFYYRIDGKQANIKLGTHGQITATQARDLAKTKAGDVAKGVDVQVEKKLAKQAYLNKKNSELETFLDNKYLPWLKTRNAKTADKTVKAIKTGFPDLLSHELSSINPWIIEKWRSKKREIGLKPSTINSYVNSLKGAFSRAVEWGIIDSHELNKVKSLKVDNALVRYLTKAQENSLRLAMSTRDQKAKEQRQSGNKFREDRDYPLLPTYNRNEYIDYLEPLVILAMNTGMRKGEIFNLKWSSVDLVNSRLTVAAENAKSGKSRIIPLNTEAKSALSKWERFNAPNIFVFEGEASKPLKDIKKAWTNLLVEAKISEFRFHDLRHHFASKLVMAGVDLNTVRELLGHHNLDMTLRYAHLAPEHTAAAVNLIG</sequence>
<evidence type="ECO:0000313" key="9">
    <source>
        <dbReference type="Proteomes" id="UP000009282"/>
    </source>
</evidence>
<evidence type="ECO:0000256" key="2">
    <source>
        <dbReference type="ARBA" id="ARBA00022908"/>
    </source>
</evidence>
<reference evidence="8 9" key="1">
    <citation type="journal article" date="2011" name="J. Bacteriol.">
        <title>Complete genome sequence of seawater bacterium Glaciecola nitratireducens FR1064T.</title>
        <authorList>
            <person name="Bian F."/>
            <person name="Qin Q.L."/>
            <person name="Xie B.B."/>
            <person name="Shu Y.L."/>
            <person name="Zhang X.Y."/>
            <person name="Yu Y."/>
            <person name="Chen B."/>
            <person name="Chen X.L."/>
            <person name="Zhou B.C."/>
            <person name="Zhang Y.Z."/>
        </authorList>
    </citation>
    <scope>NUCLEOTIDE SEQUENCE [LARGE SCALE GENOMIC DNA]</scope>
    <source>
        <strain evidence="9">JCM 12485 / KCTC 12276 / FR1064</strain>
    </source>
</reference>
<keyword evidence="2" id="KW-0229">DNA integration</keyword>
<dbReference type="PANTHER" id="PTHR30629">
    <property type="entry name" value="PROPHAGE INTEGRASE"/>
    <property type="match status" value="1"/>
</dbReference>
<name>G4QG08_GLANF</name>
<dbReference type="PROSITE" id="PS51898">
    <property type="entry name" value="TYR_RECOMBINASE"/>
    <property type="match status" value="1"/>
</dbReference>
<feature type="domain" description="Core-binding (CB)" evidence="7">
    <location>
        <begin position="103"/>
        <end position="183"/>
    </location>
</feature>
<dbReference type="SUPFAM" id="SSF56349">
    <property type="entry name" value="DNA breaking-rejoining enzymes"/>
    <property type="match status" value="1"/>
</dbReference>
<dbReference type="eggNOG" id="COG4974">
    <property type="taxonomic scope" value="Bacteria"/>
</dbReference>
<dbReference type="InterPro" id="IPR010998">
    <property type="entry name" value="Integrase_recombinase_N"/>
</dbReference>
<dbReference type="InterPro" id="IPR013762">
    <property type="entry name" value="Integrase-like_cat_sf"/>
</dbReference>
<evidence type="ECO:0000256" key="3">
    <source>
        <dbReference type="ARBA" id="ARBA00023125"/>
    </source>
</evidence>
<keyword evidence="9" id="KW-1185">Reference proteome</keyword>
<gene>
    <name evidence="8" type="ordered locus">GNIT_0961</name>
</gene>
<dbReference type="Proteomes" id="UP000009282">
    <property type="component" value="Chromosome"/>
</dbReference>
<dbReference type="RefSeq" id="WP_014107974.1">
    <property type="nucleotide sequence ID" value="NC_016041.1"/>
</dbReference>
<dbReference type="InterPro" id="IPR050808">
    <property type="entry name" value="Phage_Integrase"/>
</dbReference>
<proteinExistence type="inferred from homology"/>
<dbReference type="InterPro" id="IPR038488">
    <property type="entry name" value="Integrase_DNA-bd_sf"/>
</dbReference>
<dbReference type="HOGENOM" id="CLU_027562_17_7_6"/>
<dbReference type="OrthoDB" id="9795573at2"/>
<evidence type="ECO:0000256" key="5">
    <source>
        <dbReference type="PROSITE-ProRule" id="PRU01248"/>
    </source>
</evidence>
<dbReference type="Gene3D" id="1.10.150.130">
    <property type="match status" value="1"/>
</dbReference>
<dbReference type="Pfam" id="PF00589">
    <property type="entry name" value="Phage_integrase"/>
    <property type="match status" value="1"/>
</dbReference>
<dbReference type="Gene3D" id="3.30.160.390">
    <property type="entry name" value="Integrase, DNA-binding domain"/>
    <property type="match status" value="1"/>
</dbReference>
<comment type="similarity">
    <text evidence="1">Belongs to the 'phage' integrase family.</text>
</comment>
<dbReference type="GO" id="GO:0015074">
    <property type="term" value="P:DNA integration"/>
    <property type="evidence" value="ECO:0007669"/>
    <property type="project" value="UniProtKB-KW"/>
</dbReference>
<evidence type="ECO:0000313" key="8">
    <source>
        <dbReference type="EMBL" id="AEP29099.1"/>
    </source>
</evidence>
<evidence type="ECO:0000256" key="4">
    <source>
        <dbReference type="ARBA" id="ARBA00023172"/>
    </source>
</evidence>
<dbReference type="InterPro" id="IPR044068">
    <property type="entry name" value="CB"/>
</dbReference>
<evidence type="ECO:0000256" key="1">
    <source>
        <dbReference type="ARBA" id="ARBA00008857"/>
    </source>
</evidence>
<dbReference type="GO" id="GO:0006310">
    <property type="term" value="P:DNA recombination"/>
    <property type="evidence" value="ECO:0007669"/>
    <property type="project" value="UniProtKB-KW"/>
</dbReference>
<evidence type="ECO:0000259" key="7">
    <source>
        <dbReference type="PROSITE" id="PS51900"/>
    </source>
</evidence>
<keyword evidence="4" id="KW-0233">DNA recombination</keyword>
<accession>G4QG08</accession>
<dbReference type="GO" id="GO:0003677">
    <property type="term" value="F:DNA binding"/>
    <property type="evidence" value="ECO:0007669"/>
    <property type="project" value="UniProtKB-UniRule"/>
</dbReference>
<keyword evidence="3 5" id="KW-0238">DNA-binding</keyword>
<dbReference type="InterPro" id="IPR025166">
    <property type="entry name" value="Integrase_DNA_bind_dom"/>
</dbReference>
<dbReference type="InterPro" id="IPR011010">
    <property type="entry name" value="DNA_brk_join_enz"/>
</dbReference>
<dbReference type="Gene3D" id="1.10.443.10">
    <property type="entry name" value="Intergrase catalytic core"/>
    <property type="match status" value="1"/>
</dbReference>
<dbReference type="Pfam" id="PF13356">
    <property type="entry name" value="Arm-DNA-bind_3"/>
    <property type="match status" value="1"/>
</dbReference>
<dbReference type="CDD" id="cd00796">
    <property type="entry name" value="INT_Rci_Hp1_C"/>
    <property type="match status" value="1"/>
</dbReference>
<dbReference type="KEGG" id="gni:GNIT_0961"/>